<dbReference type="InParanoid" id="A0A263CW31"/>
<dbReference type="EMBL" id="NKYE01000021">
    <property type="protein sequence ID" value="OZM70342.1"/>
    <property type="molecule type" value="Genomic_DNA"/>
</dbReference>
<dbReference type="AlphaFoldDB" id="A0A263CW31"/>
<proteinExistence type="predicted"/>
<comment type="caution">
    <text evidence="2">The sequence shown here is derived from an EMBL/GenBank/DDBJ whole genome shotgun (WGS) entry which is preliminary data.</text>
</comment>
<name>A0A263CW31_9PSEU</name>
<dbReference type="Pfam" id="PF04101">
    <property type="entry name" value="Glyco_tran_28_C"/>
    <property type="match status" value="1"/>
</dbReference>
<reference evidence="2 3" key="1">
    <citation type="submission" date="2017-07" db="EMBL/GenBank/DDBJ databases">
        <title>Amycolatopsis antarcticus sp. nov., isolated from the surface of an Antarcticus brown macroalga.</title>
        <authorList>
            <person name="Wang J."/>
            <person name="Leiva S."/>
            <person name="Huang J."/>
            <person name="Huang Y."/>
        </authorList>
    </citation>
    <scope>NUCLEOTIDE SEQUENCE [LARGE SCALE GENOMIC DNA]</scope>
    <source>
        <strain evidence="2 3">AU-G6</strain>
    </source>
</reference>
<dbReference type="Gene3D" id="3.40.50.2000">
    <property type="entry name" value="Glycogen Phosphorylase B"/>
    <property type="match status" value="1"/>
</dbReference>
<dbReference type="Proteomes" id="UP000242444">
    <property type="component" value="Unassembled WGS sequence"/>
</dbReference>
<gene>
    <name evidence="2" type="ORF">CFN78_25820</name>
</gene>
<sequence length="196" mass="21504">MVAALGTDHHDFRRCLSWLDSWAAEHPEVSVFAQHGHSAAPRHATGVAMTSRAELLEHFASASVVLTHGGTGSIMDARACGHLPVVVPRRGELGEHVDDHQVSFSRRIAERGWIHLAEHEDTLHGHLDRALAEPVHYRLDVTTVAAPVPAVSTMDDVLAGVLRERPGRLDSRRLGQMARLMLFGRRPGARNGDRNP</sequence>
<keyword evidence="2" id="KW-0808">Transferase</keyword>
<evidence type="ECO:0000313" key="3">
    <source>
        <dbReference type="Proteomes" id="UP000242444"/>
    </source>
</evidence>
<evidence type="ECO:0000313" key="2">
    <source>
        <dbReference type="EMBL" id="OZM70342.1"/>
    </source>
</evidence>
<feature type="domain" description="Glycosyl transferase family 28 C-terminal" evidence="1">
    <location>
        <begin position="53"/>
        <end position="130"/>
    </location>
</feature>
<dbReference type="SUPFAM" id="SSF53756">
    <property type="entry name" value="UDP-Glycosyltransferase/glycogen phosphorylase"/>
    <property type="match status" value="1"/>
</dbReference>
<protein>
    <submittedName>
        <fullName evidence="2">Glycosyl transferase</fullName>
    </submittedName>
</protein>
<dbReference type="InterPro" id="IPR007235">
    <property type="entry name" value="Glyco_trans_28_C"/>
</dbReference>
<accession>A0A263CW31</accession>
<dbReference type="GO" id="GO:0016758">
    <property type="term" value="F:hexosyltransferase activity"/>
    <property type="evidence" value="ECO:0007669"/>
    <property type="project" value="InterPro"/>
</dbReference>
<keyword evidence="3" id="KW-1185">Reference proteome</keyword>
<organism evidence="2 3">
    <name type="scientific">Amycolatopsis antarctica</name>
    <dbReference type="NCBI Taxonomy" id="1854586"/>
    <lineage>
        <taxon>Bacteria</taxon>
        <taxon>Bacillati</taxon>
        <taxon>Actinomycetota</taxon>
        <taxon>Actinomycetes</taxon>
        <taxon>Pseudonocardiales</taxon>
        <taxon>Pseudonocardiaceae</taxon>
        <taxon>Amycolatopsis</taxon>
    </lineage>
</organism>
<evidence type="ECO:0000259" key="1">
    <source>
        <dbReference type="Pfam" id="PF04101"/>
    </source>
</evidence>